<keyword evidence="1" id="KW-1003">Cell membrane</keyword>
<keyword evidence="7" id="KW-0378">Hydrolase</keyword>
<evidence type="ECO:0000256" key="11">
    <source>
        <dbReference type="ARBA" id="ARBA00023136"/>
    </source>
</evidence>
<keyword evidence="20" id="KW-1185">Reference proteome</keyword>
<dbReference type="EC" id="2.4.-.-" evidence="19"/>
<evidence type="ECO:0000256" key="12">
    <source>
        <dbReference type="ARBA" id="ARBA00023268"/>
    </source>
</evidence>
<dbReference type="Pfam" id="PF00905">
    <property type="entry name" value="Transpeptidase"/>
    <property type="match status" value="1"/>
</dbReference>
<evidence type="ECO:0000259" key="18">
    <source>
        <dbReference type="Pfam" id="PF00912"/>
    </source>
</evidence>
<evidence type="ECO:0000256" key="4">
    <source>
        <dbReference type="ARBA" id="ARBA00022676"/>
    </source>
</evidence>
<evidence type="ECO:0000256" key="3">
    <source>
        <dbReference type="ARBA" id="ARBA00022670"/>
    </source>
</evidence>
<dbReference type="InterPro" id="IPR001264">
    <property type="entry name" value="Glyco_trans_51"/>
</dbReference>
<keyword evidence="8" id="KW-0133">Cell shape</keyword>
<keyword evidence="3" id="KW-0645">Protease</keyword>
<evidence type="ECO:0000256" key="2">
    <source>
        <dbReference type="ARBA" id="ARBA00022645"/>
    </source>
</evidence>
<name>A0ABV6GEC8_9BACI</name>
<keyword evidence="13" id="KW-0961">Cell wall biogenesis/degradation</keyword>
<evidence type="ECO:0000256" key="6">
    <source>
        <dbReference type="ARBA" id="ARBA00022692"/>
    </source>
</evidence>
<dbReference type="InterPro" id="IPR012338">
    <property type="entry name" value="Beta-lactam/transpept-like"/>
</dbReference>
<reference evidence="19 20" key="1">
    <citation type="submission" date="2024-09" db="EMBL/GenBank/DDBJ databases">
        <authorList>
            <person name="Sun Q."/>
            <person name="Mori K."/>
        </authorList>
    </citation>
    <scope>NUCLEOTIDE SEQUENCE [LARGE SCALE GENOMIC DNA]</scope>
    <source>
        <strain evidence="19 20">CCM 7228</strain>
    </source>
</reference>
<evidence type="ECO:0000256" key="13">
    <source>
        <dbReference type="ARBA" id="ARBA00023316"/>
    </source>
</evidence>
<dbReference type="Gene3D" id="3.40.710.10">
    <property type="entry name" value="DD-peptidase/beta-lactamase superfamily"/>
    <property type="match status" value="1"/>
</dbReference>
<dbReference type="RefSeq" id="WP_378933961.1">
    <property type="nucleotide sequence ID" value="NZ_JBHLVO010000008.1"/>
</dbReference>
<keyword evidence="12" id="KW-0511">Multifunctional enzyme</keyword>
<feature type="domain" description="Penicillin-binding protein transpeptidase" evidence="17">
    <location>
        <begin position="318"/>
        <end position="590"/>
    </location>
</feature>
<dbReference type="Proteomes" id="UP001589854">
    <property type="component" value="Unassembled WGS sequence"/>
</dbReference>
<keyword evidence="2" id="KW-0121">Carboxypeptidase</keyword>
<protein>
    <submittedName>
        <fullName evidence="19">Transglycosylase domain-containing protein</fullName>
        <ecNumber evidence="19">2.4.-.-</ecNumber>
    </submittedName>
</protein>
<dbReference type="PANTHER" id="PTHR32282:SF32">
    <property type="entry name" value="PENICILLIN-BINDING PROTEIN 2A"/>
    <property type="match status" value="1"/>
</dbReference>
<accession>A0ABV6GEC8</accession>
<gene>
    <name evidence="19" type="ORF">ACFFIX_11325</name>
</gene>
<keyword evidence="5 19" id="KW-0808">Transferase</keyword>
<evidence type="ECO:0000256" key="1">
    <source>
        <dbReference type="ARBA" id="ARBA00022475"/>
    </source>
</evidence>
<sequence>MKKKLLYSVIILSLTIVVAISGYMFIIFMGNYVIDEEKLVMNSASKLVDEEGNDLTRLYLENRELVSIETIPTHVQEAFIAVEDQRFYDHHGIDAKAIARALYRDILAGGKVEGGSTITQQLAKNIFLTNDKTLLRKTKEAIIAINLEDRYTKPKLLEMYLNHVYFGHGAYGVQAASNFYFNKDVSELTLEEGALLAALPKAPTTYSPINNPEKSKQRRDLVISLMGDQAFISYEEVIRTQGKTLSLNIKEQQENYWLATYVDMVFDEAKERYSLSNEELLRGGYTITVPLNREVQKTAFDLFKENNYFPGTDEGAQGAFVLMDNETGGVLAAIGGRDYVPKGLNRLNTIRQPGSTFKPLAVYGPSLEEKKFQPYSLLVDEALSYGDYSPKNYDGKYSGKVSMFDAVVASKNAPAVWALNELGVDKSKEYLSKIGMEIDDEGLAIALGGLENGVAPLQIANAYRTFAQNGNYSEPYLIQKIVNRDNKVIAEVKEANKQIYSPQTAWNMTRMLQHVVEDGTAQSGEFTGELAGKTGTTSFTGKSGASKDAWFVGYTPKVVGTVWMGYDKTDEKHHLVHGSSYPTKLFKEILTKSQVSQNLAFQVPDGINDLESPIRLKDIERIEAKFTFQPFGLITVMLNWEPQEDDRVVYRIYENDRGTGKLVGTVTGEGSYEIPYANVFSDSVYQVVPYNVQTKQEGKGTSPVKPSLFSSNP</sequence>
<feature type="domain" description="Glycosyl transferase family 51" evidence="18">
    <location>
        <begin position="54"/>
        <end position="226"/>
    </location>
</feature>
<keyword evidence="9" id="KW-0573">Peptidoglycan synthesis</keyword>
<dbReference type="InterPro" id="IPR023346">
    <property type="entry name" value="Lysozyme-like_dom_sf"/>
</dbReference>
<feature type="transmembrane region" description="Helical" evidence="16">
    <location>
        <begin position="7"/>
        <end position="34"/>
    </location>
</feature>
<organism evidence="19 20">
    <name type="scientific">Metabacillus herbersteinensis</name>
    <dbReference type="NCBI Taxonomy" id="283816"/>
    <lineage>
        <taxon>Bacteria</taxon>
        <taxon>Bacillati</taxon>
        <taxon>Bacillota</taxon>
        <taxon>Bacilli</taxon>
        <taxon>Bacillales</taxon>
        <taxon>Bacillaceae</taxon>
        <taxon>Metabacillus</taxon>
    </lineage>
</organism>
<evidence type="ECO:0000256" key="16">
    <source>
        <dbReference type="SAM" id="Phobius"/>
    </source>
</evidence>
<keyword evidence="11 16" id="KW-0472">Membrane</keyword>
<evidence type="ECO:0000313" key="20">
    <source>
        <dbReference type="Proteomes" id="UP001589854"/>
    </source>
</evidence>
<evidence type="ECO:0000256" key="15">
    <source>
        <dbReference type="ARBA" id="ARBA00049902"/>
    </source>
</evidence>
<dbReference type="InterPro" id="IPR050396">
    <property type="entry name" value="Glycosyltr_51/Transpeptidase"/>
</dbReference>
<comment type="catalytic activity">
    <reaction evidence="15">
        <text>[GlcNAc-(1-&gt;4)-Mur2Ac(oyl-L-Ala-gamma-D-Glu-L-Lys-D-Ala-D-Ala)](n)-di-trans,octa-cis-undecaprenyl diphosphate + beta-D-GlcNAc-(1-&gt;4)-Mur2Ac(oyl-L-Ala-gamma-D-Glu-L-Lys-D-Ala-D-Ala)-di-trans,octa-cis-undecaprenyl diphosphate = [GlcNAc-(1-&gt;4)-Mur2Ac(oyl-L-Ala-gamma-D-Glu-L-Lys-D-Ala-D-Ala)](n+1)-di-trans,octa-cis-undecaprenyl diphosphate + di-trans,octa-cis-undecaprenyl diphosphate + H(+)</text>
        <dbReference type="Rhea" id="RHEA:23708"/>
        <dbReference type="Rhea" id="RHEA-COMP:9602"/>
        <dbReference type="Rhea" id="RHEA-COMP:9603"/>
        <dbReference type="ChEBI" id="CHEBI:15378"/>
        <dbReference type="ChEBI" id="CHEBI:58405"/>
        <dbReference type="ChEBI" id="CHEBI:60033"/>
        <dbReference type="ChEBI" id="CHEBI:78435"/>
        <dbReference type="EC" id="2.4.99.28"/>
    </reaction>
</comment>
<dbReference type="PANTHER" id="PTHR32282">
    <property type="entry name" value="BINDING PROTEIN TRANSPEPTIDASE, PUTATIVE-RELATED"/>
    <property type="match status" value="1"/>
</dbReference>
<comment type="catalytic activity">
    <reaction evidence="14">
        <text>Preferential cleavage: (Ac)2-L-Lys-D-Ala-|-D-Ala. Also transpeptidation of peptidyl-alanyl moieties that are N-acyl substituents of D-alanine.</text>
        <dbReference type="EC" id="3.4.16.4"/>
    </reaction>
</comment>
<keyword evidence="10 16" id="KW-1133">Transmembrane helix</keyword>
<dbReference type="Pfam" id="PF00912">
    <property type="entry name" value="Transgly"/>
    <property type="match status" value="1"/>
</dbReference>
<dbReference type="SUPFAM" id="SSF56601">
    <property type="entry name" value="beta-lactamase/transpeptidase-like"/>
    <property type="match status" value="1"/>
</dbReference>
<evidence type="ECO:0000256" key="8">
    <source>
        <dbReference type="ARBA" id="ARBA00022960"/>
    </source>
</evidence>
<comment type="caution">
    <text evidence="19">The sequence shown here is derived from an EMBL/GenBank/DDBJ whole genome shotgun (WGS) entry which is preliminary data.</text>
</comment>
<dbReference type="Gene3D" id="1.10.3810.10">
    <property type="entry name" value="Biosynthetic peptidoglycan transglycosylase-like"/>
    <property type="match status" value="1"/>
</dbReference>
<dbReference type="NCBIfam" id="TIGR02074">
    <property type="entry name" value="PBP_1a_fam"/>
    <property type="match status" value="1"/>
</dbReference>
<keyword evidence="4 19" id="KW-0328">Glycosyltransferase</keyword>
<evidence type="ECO:0000256" key="5">
    <source>
        <dbReference type="ARBA" id="ARBA00022679"/>
    </source>
</evidence>
<dbReference type="GO" id="GO:0016757">
    <property type="term" value="F:glycosyltransferase activity"/>
    <property type="evidence" value="ECO:0007669"/>
    <property type="project" value="UniProtKB-KW"/>
</dbReference>
<evidence type="ECO:0000313" key="19">
    <source>
        <dbReference type="EMBL" id="MFC0272042.1"/>
    </source>
</evidence>
<keyword evidence="6 16" id="KW-0812">Transmembrane</keyword>
<evidence type="ECO:0000259" key="17">
    <source>
        <dbReference type="Pfam" id="PF00905"/>
    </source>
</evidence>
<proteinExistence type="predicted"/>
<evidence type="ECO:0000256" key="14">
    <source>
        <dbReference type="ARBA" id="ARBA00034000"/>
    </source>
</evidence>
<dbReference type="EMBL" id="JBHLVO010000008">
    <property type="protein sequence ID" value="MFC0272042.1"/>
    <property type="molecule type" value="Genomic_DNA"/>
</dbReference>
<dbReference type="InterPro" id="IPR001460">
    <property type="entry name" value="PCN-bd_Tpept"/>
</dbReference>
<evidence type="ECO:0000256" key="7">
    <source>
        <dbReference type="ARBA" id="ARBA00022801"/>
    </source>
</evidence>
<dbReference type="SUPFAM" id="SSF53955">
    <property type="entry name" value="Lysozyme-like"/>
    <property type="match status" value="1"/>
</dbReference>
<evidence type="ECO:0000256" key="10">
    <source>
        <dbReference type="ARBA" id="ARBA00022989"/>
    </source>
</evidence>
<evidence type="ECO:0000256" key="9">
    <source>
        <dbReference type="ARBA" id="ARBA00022984"/>
    </source>
</evidence>
<dbReference type="InterPro" id="IPR036950">
    <property type="entry name" value="PBP_transglycosylase"/>
</dbReference>